<dbReference type="EMBL" id="JBJXBP010000007">
    <property type="protein sequence ID" value="KAL3821263.1"/>
    <property type="molecule type" value="Genomic_DNA"/>
</dbReference>
<name>A0ABD3SA98_9LAMI</name>
<protein>
    <submittedName>
        <fullName evidence="1">Uncharacterized protein</fullName>
    </submittedName>
</protein>
<comment type="caution">
    <text evidence="1">The sequence shown here is derived from an EMBL/GenBank/DDBJ whole genome shotgun (WGS) entry which is preliminary data.</text>
</comment>
<evidence type="ECO:0000313" key="1">
    <source>
        <dbReference type="EMBL" id="KAL3821263.1"/>
    </source>
</evidence>
<reference evidence="1 2" key="1">
    <citation type="submission" date="2024-12" db="EMBL/GenBank/DDBJ databases">
        <title>The unique morphological basis and parallel evolutionary history of personate flowers in Penstemon.</title>
        <authorList>
            <person name="Depatie T.H."/>
            <person name="Wessinger C.A."/>
        </authorList>
    </citation>
    <scope>NUCLEOTIDE SEQUENCE [LARGE SCALE GENOMIC DNA]</scope>
    <source>
        <strain evidence="1">WTNN_2</strain>
        <tissue evidence="1">Leaf</tissue>
    </source>
</reference>
<dbReference type="AlphaFoldDB" id="A0ABD3SA98"/>
<keyword evidence="2" id="KW-1185">Reference proteome</keyword>
<sequence length="50" mass="5603">MTSGFPLYAKHQDKIVTILRNIRAGEKTDDGCLMGYKALGPLKIYCIRDS</sequence>
<organism evidence="1 2">
    <name type="scientific">Penstemon smallii</name>
    <dbReference type="NCBI Taxonomy" id="265156"/>
    <lineage>
        <taxon>Eukaryota</taxon>
        <taxon>Viridiplantae</taxon>
        <taxon>Streptophyta</taxon>
        <taxon>Embryophyta</taxon>
        <taxon>Tracheophyta</taxon>
        <taxon>Spermatophyta</taxon>
        <taxon>Magnoliopsida</taxon>
        <taxon>eudicotyledons</taxon>
        <taxon>Gunneridae</taxon>
        <taxon>Pentapetalae</taxon>
        <taxon>asterids</taxon>
        <taxon>lamiids</taxon>
        <taxon>Lamiales</taxon>
        <taxon>Plantaginaceae</taxon>
        <taxon>Cheloneae</taxon>
        <taxon>Penstemon</taxon>
    </lineage>
</organism>
<gene>
    <name evidence="1" type="ORF">ACJIZ3_007168</name>
</gene>
<proteinExistence type="predicted"/>
<dbReference type="Proteomes" id="UP001634393">
    <property type="component" value="Unassembled WGS sequence"/>
</dbReference>
<accession>A0ABD3SA98</accession>
<evidence type="ECO:0000313" key="2">
    <source>
        <dbReference type="Proteomes" id="UP001634393"/>
    </source>
</evidence>